<dbReference type="Proteomes" id="UP000051952">
    <property type="component" value="Unassembled WGS sequence"/>
</dbReference>
<dbReference type="VEuPathDB" id="TriTrypDB:BSAL_26260"/>
<organism evidence="2 3">
    <name type="scientific">Bodo saltans</name>
    <name type="common">Flagellated protozoan</name>
    <dbReference type="NCBI Taxonomy" id="75058"/>
    <lineage>
        <taxon>Eukaryota</taxon>
        <taxon>Discoba</taxon>
        <taxon>Euglenozoa</taxon>
        <taxon>Kinetoplastea</taxon>
        <taxon>Metakinetoplastina</taxon>
        <taxon>Eubodonida</taxon>
        <taxon>Bodonidae</taxon>
        <taxon>Bodo</taxon>
    </lineage>
</organism>
<evidence type="ECO:0000256" key="1">
    <source>
        <dbReference type="SAM" id="MobiDB-lite"/>
    </source>
</evidence>
<dbReference type="EMBL" id="CYKH01001815">
    <property type="protein sequence ID" value="CUG90348.1"/>
    <property type="molecule type" value="Genomic_DNA"/>
</dbReference>
<evidence type="ECO:0000313" key="3">
    <source>
        <dbReference type="Proteomes" id="UP000051952"/>
    </source>
</evidence>
<accession>A0A0S4JIH4</accession>
<keyword evidence="3" id="KW-1185">Reference proteome</keyword>
<protein>
    <submittedName>
        <fullName evidence="2">Uncharacterized protein</fullName>
    </submittedName>
</protein>
<gene>
    <name evidence="2" type="ORF">BSAL_26260</name>
</gene>
<evidence type="ECO:0000313" key="2">
    <source>
        <dbReference type="EMBL" id="CUG90348.1"/>
    </source>
</evidence>
<sequence length="76" mass="8432">MSSYASKLVQPRPKPVSTPQATSRSSPAPRAATSSTTTPNAVNKRYLPHLSRFVEELDLALGIHTAVFDRIQRNRR</sequence>
<feature type="region of interest" description="Disordered" evidence="1">
    <location>
        <begin position="1"/>
        <end position="44"/>
    </location>
</feature>
<reference evidence="3" key="1">
    <citation type="submission" date="2015-09" db="EMBL/GenBank/DDBJ databases">
        <authorList>
            <consortium name="Pathogen Informatics"/>
        </authorList>
    </citation>
    <scope>NUCLEOTIDE SEQUENCE [LARGE SCALE GENOMIC DNA]</scope>
    <source>
        <strain evidence="3">Lake Konstanz</strain>
    </source>
</reference>
<dbReference type="AlphaFoldDB" id="A0A0S4JIH4"/>
<proteinExistence type="predicted"/>
<name>A0A0S4JIH4_BODSA</name>
<feature type="compositionally biased region" description="Low complexity" evidence="1">
    <location>
        <begin position="17"/>
        <end position="39"/>
    </location>
</feature>